<name>A0ABD3EAK3_9LAMI</name>
<keyword evidence="6" id="KW-1185">Reference proteome</keyword>
<dbReference type="Proteomes" id="UP001632038">
    <property type="component" value="Unassembled WGS sequence"/>
</dbReference>
<feature type="domain" description="RFTS" evidence="4">
    <location>
        <begin position="72"/>
        <end position="205"/>
    </location>
</feature>
<keyword evidence="5" id="KW-0808">Transferase</keyword>
<evidence type="ECO:0000259" key="4">
    <source>
        <dbReference type="Pfam" id="PF12047"/>
    </source>
</evidence>
<dbReference type="EC" id="2.1.1.37" evidence="5"/>
<evidence type="ECO:0000256" key="3">
    <source>
        <dbReference type="SAM" id="MobiDB-lite"/>
    </source>
</evidence>
<dbReference type="Pfam" id="PF12047">
    <property type="entry name" value="DNMT1-RFD"/>
    <property type="match status" value="1"/>
</dbReference>
<evidence type="ECO:0000256" key="2">
    <source>
        <dbReference type="ARBA" id="ARBA00023242"/>
    </source>
</evidence>
<feature type="region of interest" description="Disordered" evidence="3">
    <location>
        <begin position="1"/>
        <end position="26"/>
    </location>
</feature>
<dbReference type="EMBL" id="JAVIJP010000006">
    <property type="protein sequence ID" value="KAL3651480.1"/>
    <property type="molecule type" value="Genomic_DNA"/>
</dbReference>
<comment type="caution">
    <text evidence="5">The sequence shown here is derived from an EMBL/GenBank/DDBJ whole genome shotgun (WGS) entry which is preliminary data.</text>
</comment>
<evidence type="ECO:0000313" key="6">
    <source>
        <dbReference type="Proteomes" id="UP001632038"/>
    </source>
</evidence>
<comment type="subcellular location">
    <subcellularLocation>
        <location evidence="1">Nucleus</location>
    </subcellularLocation>
</comment>
<feature type="compositionally biased region" description="Basic residues" evidence="3">
    <location>
        <begin position="1"/>
        <end position="11"/>
    </location>
</feature>
<sequence>MATDKRQKKRVASQSTEDSVVSRKMPKRAAACSDFKEKKSVRISEKDSVIETKKDQVVVEELVAVRLTDGQEEGRPCRRLTDFTFYNSDGVAQPFEMLEADDIFFSGQVLPLGESSDKEKAKGIKCEGFGRVEDWAISGYDEGFPVIWVSTALADYDCLKPSGSYKKFYDHFYAKASACVEVYKILSKPDGGNLCLDELLAGIVRAMSGMKCFSRGQSIKDFIVSLGDFIYKQLVGLDETSKNDLHFGELPVLAALKDECSKLVDHDQPQAGSFPGTLRIGPKSGDKNTKDRPITASQIEEDEDLKMARVLQEEERWRSMKKKKGCGSTSSSSKYYIKINEDEIANDYPFVGIMSLISSVILNNI</sequence>
<evidence type="ECO:0000256" key="1">
    <source>
        <dbReference type="ARBA" id="ARBA00004123"/>
    </source>
</evidence>
<keyword evidence="2" id="KW-0539">Nucleus</keyword>
<gene>
    <name evidence="5" type="primary">met1_1</name>
    <name evidence="5" type="ORF">CASFOL_004482</name>
</gene>
<proteinExistence type="predicted"/>
<accession>A0ABD3EAK3</accession>
<feature type="region of interest" description="Disordered" evidence="3">
    <location>
        <begin position="267"/>
        <end position="299"/>
    </location>
</feature>
<feature type="compositionally biased region" description="Basic and acidic residues" evidence="3">
    <location>
        <begin position="284"/>
        <end position="293"/>
    </location>
</feature>
<dbReference type="GO" id="GO:0005634">
    <property type="term" value="C:nucleus"/>
    <property type="evidence" value="ECO:0007669"/>
    <property type="project" value="UniProtKB-SubCell"/>
</dbReference>
<organism evidence="5 6">
    <name type="scientific">Castilleja foliolosa</name>
    <dbReference type="NCBI Taxonomy" id="1961234"/>
    <lineage>
        <taxon>Eukaryota</taxon>
        <taxon>Viridiplantae</taxon>
        <taxon>Streptophyta</taxon>
        <taxon>Embryophyta</taxon>
        <taxon>Tracheophyta</taxon>
        <taxon>Spermatophyta</taxon>
        <taxon>Magnoliopsida</taxon>
        <taxon>eudicotyledons</taxon>
        <taxon>Gunneridae</taxon>
        <taxon>Pentapetalae</taxon>
        <taxon>asterids</taxon>
        <taxon>lamiids</taxon>
        <taxon>Lamiales</taxon>
        <taxon>Orobanchaceae</taxon>
        <taxon>Pedicularideae</taxon>
        <taxon>Castillejinae</taxon>
        <taxon>Castilleja</taxon>
    </lineage>
</organism>
<protein>
    <submittedName>
        <fullName evidence="5">Class I-like SAM-binding methyltransferase superfamily</fullName>
        <ecNumber evidence="5">2.1.1.37</ecNumber>
    </submittedName>
</protein>
<reference evidence="6" key="1">
    <citation type="journal article" date="2024" name="IScience">
        <title>Strigolactones Initiate the Formation of Haustorium-like Structures in Castilleja.</title>
        <authorList>
            <person name="Buerger M."/>
            <person name="Peterson D."/>
            <person name="Chory J."/>
        </authorList>
    </citation>
    <scope>NUCLEOTIDE SEQUENCE [LARGE SCALE GENOMIC DNA]</scope>
</reference>
<dbReference type="InterPro" id="IPR022702">
    <property type="entry name" value="Cytosine_MeTrfase1_RFD"/>
</dbReference>
<dbReference type="AlphaFoldDB" id="A0ABD3EAK3"/>
<evidence type="ECO:0000313" key="5">
    <source>
        <dbReference type="EMBL" id="KAL3651480.1"/>
    </source>
</evidence>
<dbReference type="GO" id="GO:0003886">
    <property type="term" value="F:DNA (cytosine-5-)-methyltransferase activity"/>
    <property type="evidence" value="ECO:0007669"/>
    <property type="project" value="UniProtKB-EC"/>
</dbReference>